<evidence type="ECO:0000313" key="3">
    <source>
        <dbReference type="EMBL" id="RGO11305.1"/>
    </source>
</evidence>
<feature type="transmembrane region" description="Helical" evidence="2">
    <location>
        <begin position="12"/>
        <end position="32"/>
    </location>
</feature>
<sequence>MIKKKGRFYMKYKFFYFLSLSIIIFSCSLYYKQYLPNYLNHSIVMLLVIMFFYLFIFLNKHKRKLTKIISLVLSICLFFFSFAIFSHNDKLSTDGKYIGIDISKWNKEVNLQLASQEIDYVIIRCGYTSLSDGKKTKEDPYFKQNLKQCEELSIPYGIYYYSLARDENQAKKEANFVTNLLNNKIPPLGVFLDLEDEKFQGDLTNNELTTVATTFLENIPNQNKKGIYANHHWWSTKLTDPQLDKYIKWKARYNDKPTLEEEYAILQYSQTGSIKGIIGNVDLNIVANKYW</sequence>
<dbReference type="PROSITE" id="PS51904">
    <property type="entry name" value="GLYCOSYL_HYDROL_F25_2"/>
    <property type="match status" value="1"/>
</dbReference>
<protein>
    <recommendedName>
        <fullName evidence="5">Glycosyl hydrolase family 25</fullName>
    </recommendedName>
</protein>
<comment type="caution">
    <text evidence="3">The sequence shown here is derived from an EMBL/GenBank/DDBJ whole genome shotgun (WGS) entry which is preliminary data.</text>
</comment>
<gene>
    <name evidence="3" type="ORF">DXB31_04375</name>
</gene>
<dbReference type="AlphaFoldDB" id="A0A3E5FQT8"/>
<dbReference type="Gene3D" id="3.20.20.80">
    <property type="entry name" value="Glycosidases"/>
    <property type="match status" value="1"/>
</dbReference>
<comment type="similarity">
    <text evidence="1">Belongs to the glycosyl hydrolase 25 family.</text>
</comment>
<feature type="transmembrane region" description="Helical" evidence="2">
    <location>
        <begin position="38"/>
        <end position="58"/>
    </location>
</feature>
<dbReference type="InterPro" id="IPR002053">
    <property type="entry name" value="Glyco_hydro_25"/>
</dbReference>
<evidence type="ECO:0000256" key="1">
    <source>
        <dbReference type="ARBA" id="ARBA00010646"/>
    </source>
</evidence>
<dbReference type="GO" id="GO:0009253">
    <property type="term" value="P:peptidoglycan catabolic process"/>
    <property type="evidence" value="ECO:0007669"/>
    <property type="project" value="InterPro"/>
</dbReference>
<dbReference type="InterPro" id="IPR017853">
    <property type="entry name" value="GH"/>
</dbReference>
<name>A0A3E5FQT8_9FIRM</name>
<dbReference type="SUPFAM" id="SSF51445">
    <property type="entry name" value="(Trans)glycosidases"/>
    <property type="match status" value="1"/>
</dbReference>
<evidence type="ECO:0008006" key="5">
    <source>
        <dbReference type="Google" id="ProtNLM"/>
    </source>
</evidence>
<keyword evidence="2" id="KW-1133">Transmembrane helix</keyword>
<organism evidence="3 4">
    <name type="scientific">Thomasclavelia spiroformis</name>
    <dbReference type="NCBI Taxonomy" id="29348"/>
    <lineage>
        <taxon>Bacteria</taxon>
        <taxon>Bacillati</taxon>
        <taxon>Bacillota</taxon>
        <taxon>Erysipelotrichia</taxon>
        <taxon>Erysipelotrichales</taxon>
        <taxon>Coprobacillaceae</taxon>
        <taxon>Thomasclavelia</taxon>
    </lineage>
</organism>
<dbReference type="PANTHER" id="PTHR34135">
    <property type="entry name" value="LYSOZYME"/>
    <property type="match status" value="1"/>
</dbReference>
<feature type="transmembrane region" description="Helical" evidence="2">
    <location>
        <begin position="65"/>
        <end position="85"/>
    </location>
</feature>
<accession>A0A3E5FQT8</accession>
<proteinExistence type="inferred from homology"/>
<dbReference type="GO" id="GO:0016052">
    <property type="term" value="P:carbohydrate catabolic process"/>
    <property type="evidence" value="ECO:0007669"/>
    <property type="project" value="TreeGrafter"/>
</dbReference>
<dbReference type="GO" id="GO:0016998">
    <property type="term" value="P:cell wall macromolecule catabolic process"/>
    <property type="evidence" value="ECO:0007669"/>
    <property type="project" value="InterPro"/>
</dbReference>
<dbReference type="CDD" id="cd06414">
    <property type="entry name" value="GH25_LytC-like"/>
    <property type="match status" value="1"/>
</dbReference>
<dbReference type="Pfam" id="PF01183">
    <property type="entry name" value="Glyco_hydro_25"/>
    <property type="match status" value="1"/>
</dbReference>
<reference evidence="3 4" key="1">
    <citation type="submission" date="2018-08" db="EMBL/GenBank/DDBJ databases">
        <title>A genome reference for cultivated species of the human gut microbiota.</title>
        <authorList>
            <person name="Zou Y."/>
            <person name="Xue W."/>
            <person name="Luo G."/>
        </authorList>
    </citation>
    <scope>NUCLEOTIDE SEQUENCE [LARGE SCALE GENOMIC DNA]</scope>
    <source>
        <strain evidence="3 4">OM02-6</strain>
    </source>
</reference>
<dbReference type="PANTHER" id="PTHR34135:SF2">
    <property type="entry name" value="LYSOZYME"/>
    <property type="match status" value="1"/>
</dbReference>
<dbReference type="GO" id="GO:0003796">
    <property type="term" value="F:lysozyme activity"/>
    <property type="evidence" value="ECO:0007669"/>
    <property type="project" value="InterPro"/>
</dbReference>
<dbReference type="PROSITE" id="PS51257">
    <property type="entry name" value="PROKAR_LIPOPROTEIN"/>
    <property type="match status" value="1"/>
</dbReference>
<evidence type="ECO:0000313" key="4">
    <source>
        <dbReference type="Proteomes" id="UP000261087"/>
    </source>
</evidence>
<keyword evidence="2" id="KW-0472">Membrane</keyword>
<evidence type="ECO:0000256" key="2">
    <source>
        <dbReference type="SAM" id="Phobius"/>
    </source>
</evidence>
<dbReference type="EMBL" id="QSVF01000008">
    <property type="protein sequence ID" value="RGO11305.1"/>
    <property type="molecule type" value="Genomic_DNA"/>
</dbReference>
<keyword evidence="2" id="KW-0812">Transmembrane</keyword>
<dbReference type="Proteomes" id="UP000261087">
    <property type="component" value="Unassembled WGS sequence"/>
</dbReference>